<dbReference type="RefSeq" id="WP_170125847.1">
    <property type="nucleotide sequence ID" value="NZ_FXYH01000005.1"/>
</dbReference>
<proteinExistence type="predicted"/>
<feature type="domain" description="DUF6473" evidence="1">
    <location>
        <begin position="1"/>
        <end position="273"/>
    </location>
</feature>
<sequence length="282" mass="31653">MSVHGGGHGALEYYPCRYGGSRVLFRGPRRQLSGEYFAFLGGTETYGRFIESPFPALLERRMSVVCANFGVVNAGVDLYLNDPASMDLASSSTAKVIQIMGAQNMSNRFYTVHPRRNDRFLRASERLEELFPEVDFTEFHFVRHMLGRLSEASCERYELVIEELRTAWIARMKHVLTQLRGQVVLLWFADHAIPSGVEAPLQGDPLFVTRQMVETLRPRVSAVAEVVASESALIEGTKGMVFNDFDACAAQELMGPYAHVEAADAIEDILRRLTGREEQEVL</sequence>
<dbReference type="Pfam" id="PF20078">
    <property type="entry name" value="DUF6473"/>
    <property type="match status" value="1"/>
</dbReference>
<evidence type="ECO:0000259" key="1">
    <source>
        <dbReference type="Pfam" id="PF20078"/>
    </source>
</evidence>
<protein>
    <recommendedName>
        <fullName evidence="1">DUF6473 domain-containing protein</fullName>
    </recommendedName>
</protein>
<reference evidence="2 3" key="1">
    <citation type="submission" date="2017-05" db="EMBL/GenBank/DDBJ databases">
        <authorList>
            <person name="Song R."/>
            <person name="Chenine A.L."/>
            <person name="Ruprecht R.M."/>
        </authorList>
    </citation>
    <scope>NUCLEOTIDE SEQUENCE [LARGE SCALE GENOMIC DNA]</scope>
    <source>
        <strain evidence="2 3">CECT 8663</strain>
    </source>
</reference>
<dbReference type="EMBL" id="FXYH01000005">
    <property type="protein sequence ID" value="SMX39910.1"/>
    <property type="molecule type" value="Genomic_DNA"/>
</dbReference>
<gene>
    <name evidence="2" type="ORF">PEV8663_01934</name>
</gene>
<evidence type="ECO:0000313" key="2">
    <source>
        <dbReference type="EMBL" id="SMX39910.1"/>
    </source>
</evidence>
<keyword evidence="3" id="KW-1185">Reference proteome</keyword>
<dbReference type="InterPro" id="IPR045524">
    <property type="entry name" value="DUF6473"/>
</dbReference>
<name>A0A238KAM1_9RHOB</name>
<dbReference type="AlphaFoldDB" id="A0A238KAM1"/>
<evidence type="ECO:0000313" key="3">
    <source>
        <dbReference type="Proteomes" id="UP000220836"/>
    </source>
</evidence>
<accession>A0A238KAM1</accession>
<dbReference type="Proteomes" id="UP000220836">
    <property type="component" value="Unassembled WGS sequence"/>
</dbReference>
<organism evidence="2 3">
    <name type="scientific">Pelagimonas varians</name>
    <dbReference type="NCBI Taxonomy" id="696760"/>
    <lineage>
        <taxon>Bacteria</taxon>
        <taxon>Pseudomonadati</taxon>
        <taxon>Pseudomonadota</taxon>
        <taxon>Alphaproteobacteria</taxon>
        <taxon>Rhodobacterales</taxon>
        <taxon>Roseobacteraceae</taxon>
        <taxon>Pelagimonas</taxon>
    </lineage>
</organism>